<dbReference type="InterPro" id="IPR050204">
    <property type="entry name" value="AraC_XylS_family_regulators"/>
</dbReference>
<dbReference type="PROSITE" id="PS00041">
    <property type="entry name" value="HTH_ARAC_FAMILY_1"/>
    <property type="match status" value="1"/>
</dbReference>
<organism evidence="5 6">
    <name type="scientific">Kribbella capetownensis</name>
    <dbReference type="NCBI Taxonomy" id="1572659"/>
    <lineage>
        <taxon>Bacteria</taxon>
        <taxon>Bacillati</taxon>
        <taxon>Actinomycetota</taxon>
        <taxon>Actinomycetes</taxon>
        <taxon>Propionibacteriales</taxon>
        <taxon>Kribbellaceae</taxon>
        <taxon>Kribbella</taxon>
    </lineage>
</organism>
<evidence type="ECO:0000256" key="2">
    <source>
        <dbReference type="ARBA" id="ARBA00023125"/>
    </source>
</evidence>
<evidence type="ECO:0000259" key="4">
    <source>
        <dbReference type="PROSITE" id="PS01124"/>
    </source>
</evidence>
<dbReference type="SMART" id="SM00342">
    <property type="entry name" value="HTH_ARAC"/>
    <property type="match status" value="1"/>
</dbReference>
<keyword evidence="3" id="KW-0804">Transcription</keyword>
<dbReference type="RefSeq" id="WP_131517577.1">
    <property type="nucleotide sequence ID" value="NZ_SJKD01000008.1"/>
</dbReference>
<dbReference type="Gene3D" id="1.10.10.60">
    <property type="entry name" value="Homeodomain-like"/>
    <property type="match status" value="1"/>
</dbReference>
<dbReference type="Proteomes" id="UP000293342">
    <property type="component" value="Unassembled WGS sequence"/>
</dbReference>
<name>A0A4R0JHX7_9ACTN</name>
<dbReference type="EMBL" id="SJKD01000008">
    <property type="protein sequence ID" value="TCC45284.1"/>
    <property type="molecule type" value="Genomic_DNA"/>
</dbReference>
<dbReference type="PROSITE" id="PS01124">
    <property type="entry name" value="HTH_ARAC_FAMILY_2"/>
    <property type="match status" value="1"/>
</dbReference>
<evidence type="ECO:0000313" key="5">
    <source>
        <dbReference type="EMBL" id="TCC45284.1"/>
    </source>
</evidence>
<dbReference type="OrthoDB" id="5464689at2"/>
<dbReference type="InterPro" id="IPR018060">
    <property type="entry name" value="HTH_AraC"/>
</dbReference>
<dbReference type="SUPFAM" id="SSF46689">
    <property type="entry name" value="Homeodomain-like"/>
    <property type="match status" value="2"/>
</dbReference>
<reference evidence="5 6" key="1">
    <citation type="submission" date="2019-02" db="EMBL/GenBank/DDBJ databases">
        <title>Kribbella capetownensis sp. nov. and Kribbella speibonae sp. nov., isolated from soil.</title>
        <authorList>
            <person name="Curtis S.M."/>
            <person name="Norton I."/>
            <person name="Everest G.J."/>
            <person name="Meyers P.R."/>
        </authorList>
    </citation>
    <scope>NUCLEOTIDE SEQUENCE [LARGE SCALE GENOMIC DNA]</scope>
    <source>
        <strain evidence="5 6">YM53</strain>
    </source>
</reference>
<dbReference type="AlphaFoldDB" id="A0A4R0JHX7"/>
<gene>
    <name evidence="5" type="ORF">E0H75_32880</name>
</gene>
<proteinExistence type="predicted"/>
<keyword evidence="6" id="KW-1185">Reference proteome</keyword>
<evidence type="ECO:0000256" key="1">
    <source>
        <dbReference type="ARBA" id="ARBA00023015"/>
    </source>
</evidence>
<dbReference type="InterPro" id="IPR018062">
    <property type="entry name" value="HTH_AraC-typ_CS"/>
</dbReference>
<keyword evidence="1" id="KW-0805">Transcription regulation</keyword>
<accession>A0A4R0JHX7</accession>
<keyword evidence="2" id="KW-0238">DNA-binding</keyword>
<evidence type="ECO:0000313" key="6">
    <source>
        <dbReference type="Proteomes" id="UP000293342"/>
    </source>
</evidence>
<evidence type="ECO:0000256" key="3">
    <source>
        <dbReference type="ARBA" id="ARBA00023163"/>
    </source>
</evidence>
<dbReference type="GO" id="GO:0003700">
    <property type="term" value="F:DNA-binding transcription factor activity"/>
    <property type="evidence" value="ECO:0007669"/>
    <property type="project" value="InterPro"/>
</dbReference>
<dbReference type="PANTHER" id="PTHR46796">
    <property type="entry name" value="HTH-TYPE TRANSCRIPTIONAL ACTIVATOR RHAS-RELATED"/>
    <property type="match status" value="1"/>
</dbReference>
<dbReference type="GO" id="GO:0043565">
    <property type="term" value="F:sequence-specific DNA binding"/>
    <property type="evidence" value="ECO:0007669"/>
    <property type="project" value="InterPro"/>
</dbReference>
<dbReference type="Pfam" id="PF12833">
    <property type="entry name" value="HTH_18"/>
    <property type="match status" value="1"/>
</dbReference>
<protein>
    <submittedName>
        <fullName evidence="5">Helix-turn-helix domain-containing protein</fullName>
    </submittedName>
</protein>
<sequence length="312" mass="34274">MAVVFESTTIDEIEAFLSETYTRVNLSGLNGVPTRTRIVRTFLPGLTSDEFQLGADLSYRADPLDHYILCSLRSGGVEIPEYSAGPGDVLLLPPGERGLTGRLRHPRELLLMLDPTVLQRVAATALEGRRPAALSFHSHRPATTAARRQLRDAIDYVHTQTLTNPALVSEPLISTTITQFLAAMVLATVPNNTRTDRTAENRRDAHPATLRRAISYIEANPQRDLTIADIATAAGVTNRAIQLAFRRHLDTTPLAYLRQVRLAQAHADLQAADPTQTTVTAIAAHWGFHHPGRFANQYRTAYGQSPSTTLNT</sequence>
<dbReference type="PANTHER" id="PTHR46796:SF12">
    <property type="entry name" value="HTH-TYPE DNA-BINDING TRANSCRIPTIONAL ACTIVATOR EUTR"/>
    <property type="match status" value="1"/>
</dbReference>
<feature type="domain" description="HTH araC/xylS-type" evidence="4">
    <location>
        <begin position="211"/>
        <end position="312"/>
    </location>
</feature>
<comment type="caution">
    <text evidence="5">The sequence shown here is derived from an EMBL/GenBank/DDBJ whole genome shotgun (WGS) entry which is preliminary data.</text>
</comment>
<dbReference type="InterPro" id="IPR009057">
    <property type="entry name" value="Homeodomain-like_sf"/>
</dbReference>